<dbReference type="InParanoid" id="A0A316YT29"/>
<reference evidence="2 3" key="1">
    <citation type="journal article" date="2018" name="Mol. Biol. Evol.">
        <title>Broad Genomic Sampling Reveals a Smut Pathogenic Ancestry of the Fungal Clade Ustilaginomycotina.</title>
        <authorList>
            <person name="Kijpornyongpan T."/>
            <person name="Mondo S.J."/>
            <person name="Barry K."/>
            <person name="Sandor L."/>
            <person name="Lee J."/>
            <person name="Lipzen A."/>
            <person name="Pangilinan J."/>
            <person name="LaButti K."/>
            <person name="Hainaut M."/>
            <person name="Henrissat B."/>
            <person name="Grigoriev I.V."/>
            <person name="Spatafora J.W."/>
            <person name="Aime M.C."/>
        </authorList>
    </citation>
    <scope>NUCLEOTIDE SEQUENCE [LARGE SCALE GENOMIC DNA]</scope>
    <source>
        <strain evidence="2 3">MCA 4198</strain>
    </source>
</reference>
<evidence type="ECO:0000313" key="3">
    <source>
        <dbReference type="Proteomes" id="UP000245768"/>
    </source>
</evidence>
<dbReference type="RefSeq" id="XP_025379647.1">
    <property type="nucleotide sequence ID" value="XM_025521401.1"/>
</dbReference>
<keyword evidence="3" id="KW-1185">Reference proteome</keyword>
<organism evidence="2 3">
    <name type="scientific">Acaromyces ingoldii</name>
    <dbReference type="NCBI Taxonomy" id="215250"/>
    <lineage>
        <taxon>Eukaryota</taxon>
        <taxon>Fungi</taxon>
        <taxon>Dikarya</taxon>
        <taxon>Basidiomycota</taxon>
        <taxon>Ustilaginomycotina</taxon>
        <taxon>Exobasidiomycetes</taxon>
        <taxon>Exobasidiales</taxon>
        <taxon>Cryptobasidiaceae</taxon>
        <taxon>Acaromyces</taxon>
    </lineage>
</organism>
<proteinExistence type="predicted"/>
<dbReference type="GeneID" id="37043317"/>
<name>A0A316YT29_9BASI</name>
<protein>
    <submittedName>
        <fullName evidence="2">Uncharacterized protein</fullName>
    </submittedName>
</protein>
<gene>
    <name evidence="2" type="ORF">FA10DRAFT_266209</name>
</gene>
<sequence>MGEAKRAAAMAGLEAGAVASTSASPQPQQQQQQHRRHNALFGWSIHQSYGQATLLFYVPRWTRRDDMQVTIETDCGSMHDPTADEIARVIAS</sequence>
<accession>A0A316YT29</accession>
<dbReference type="OrthoDB" id="266138at2759"/>
<feature type="compositionally biased region" description="Low complexity" evidence="1">
    <location>
        <begin position="7"/>
        <end position="32"/>
    </location>
</feature>
<dbReference type="AlphaFoldDB" id="A0A316YT29"/>
<evidence type="ECO:0000313" key="2">
    <source>
        <dbReference type="EMBL" id="PWN92449.1"/>
    </source>
</evidence>
<feature type="region of interest" description="Disordered" evidence="1">
    <location>
        <begin position="1"/>
        <end position="36"/>
    </location>
</feature>
<dbReference type="EMBL" id="KZ819635">
    <property type="protein sequence ID" value="PWN92449.1"/>
    <property type="molecule type" value="Genomic_DNA"/>
</dbReference>
<dbReference type="Proteomes" id="UP000245768">
    <property type="component" value="Unassembled WGS sequence"/>
</dbReference>
<evidence type="ECO:0000256" key="1">
    <source>
        <dbReference type="SAM" id="MobiDB-lite"/>
    </source>
</evidence>